<dbReference type="EMBL" id="JAUPFM010000006">
    <property type="protein sequence ID" value="KAK2848636.1"/>
    <property type="molecule type" value="Genomic_DNA"/>
</dbReference>
<dbReference type="AlphaFoldDB" id="A0AA88N3H4"/>
<name>A0AA88N3H4_CHASR</name>
<accession>A0AA88N3H4</accession>
<feature type="compositionally biased region" description="Low complexity" evidence="1">
    <location>
        <begin position="9"/>
        <end position="21"/>
    </location>
</feature>
<evidence type="ECO:0000256" key="1">
    <source>
        <dbReference type="SAM" id="MobiDB-lite"/>
    </source>
</evidence>
<sequence length="202" mass="21737">MVAPKGFKSEVTGSSSTSSSDVKGDATAPFGPSVINRFLSNNCTELKDVARSPVTRAYLCLDPTFGGGSRSCAGVCCAVEIAGGDLVAQDEQVSEDVSVIGSRFTHLCRIVGPVRRGFLRYVNDSPVLFYSKRSQSNSRYMLSKHVSAKTKLAVVLSAVSAIERGTLRYCDCVMSSGTPCWPRPPQKAERWKWPSALGLGFQ</sequence>
<keyword evidence="3" id="KW-1185">Reference proteome</keyword>
<reference evidence="2" key="1">
    <citation type="submission" date="2023-07" db="EMBL/GenBank/DDBJ databases">
        <title>Chromosome-level Genome Assembly of Striped Snakehead (Channa striata).</title>
        <authorList>
            <person name="Liu H."/>
        </authorList>
    </citation>
    <scope>NUCLEOTIDE SEQUENCE</scope>
    <source>
        <strain evidence="2">Gz</strain>
        <tissue evidence="2">Muscle</tissue>
    </source>
</reference>
<dbReference type="Proteomes" id="UP001187415">
    <property type="component" value="Unassembled WGS sequence"/>
</dbReference>
<feature type="region of interest" description="Disordered" evidence="1">
    <location>
        <begin position="1"/>
        <end position="24"/>
    </location>
</feature>
<evidence type="ECO:0000313" key="2">
    <source>
        <dbReference type="EMBL" id="KAK2848636.1"/>
    </source>
</evidence>
<evidence type="ECO:0000313" key="3">
    <source>
        <dbReference type="Proteomes" id="UP001187415"/>
    </source>
</evidence>
<gene>
    <name evidence="2" type="ORF">Q5P01_008470</name>
</gene>
<organism evidence="2 3">
    <name type="scientific">Channa striata</name>
    <name type="common">Snakehead murrel</name>
    <name type="synonym">Ophicephalus striatus</name>
    <dbReference type="NCBI Taxonomy" id="64152"/>
    <lineage>
        <taxon>Eukaryota</taxon>
        <taxon>Metazoa</taxon>
        <taxon>Chordata</taxon>
        <taxon>Craniata</taxon>
        <taxon>Vertebrata</taxon>
        <taxon>Euteleostomi</taxon>
        <taxon>Actinopterygii</taxon>
        <taxon>Neopterygii</taxon>
        <taxon>Teleostei</taxon>
        <taxon>Neoteleostei</taxon>
        <taxon>Acanthomorphata</taxon>
        <taxon>Anabantaria</taxon>
        <taxon>Anabantiformes</taxon>
        <taxon>Channoidei</taxon>
        <taxon>Channidae</taxon>
        <taxon>Channa</taxon>
    </lineage>
</organism>
<proteinExistence type="predicted"/>
<protein>
    <submittedName>
        <fullName evidence="2">Uncharacterized protein</fullName>
    </submittedName>
</protein>
<comment type="caution">
    <text evidence="2">The sequence shown here is derived from an EMBL/GenBank/DDBJ whole genome shotgun (WGS) entry which is preliminary data.</text>
</comment>